<evidence type="ECO:0000313" key="3">
    <source>
        <dbReference type="Proteomes" id="UP001320420"/>
    </source>
</evidence>
<accession>A0AAN9V0I2</accession>
<comment type="caution">
    <text evidence="2">The sequence shown here is derived from an EMBL/GenBank/DDBJ whole genome shotgun (WGS) entry which is preliminary data.</text>
</comment>
<keyword evidence="3" id="KW-1185">Reference proteome</keyword>
<name>A0AAN9V0I2_9PEZI</name>
<sequence>MDLPTIRLNWEGRRGKRPEGVIDFGQEVVSPTTPAPAKGFKLVHQYPSSDAPGSRRLEPLTGATAQPKPDRPRAPQHKASLSEGAAPALGDPEAFQRPPKRTRFSVDAQTQTVDLAEKRPYSSRSSTIDSTTASLRFPTNYSAPSSGDSPLTPATSSTYSDDDIRQSVRFDLQGASPPGLRRLSMGSNLSTSPGTRRLQDGLPMLEIDTRPNSTEPSYYGIDRGFADRDLGKNDDHLAISGQSPLLHREFLDTPVEELETFPIEFGFGLETNYIAHELGGYYTKPVSILIPRSLEPLPDK</sequence>
<dbReference type="Proteomes" id="UP001320420">
    <property type="component" value="Unassembled WGS sequence"/>
</dbReference>
<dbReference type="AlphaFoldDB" id="A0AAN9V0I2"/>
<gene>
    <name evidence="2" type="ORF">SLS62_000191</name>
</gene>
<evidence type="ECO:0000256" key="1">
    <source>
        <dbReference type="SAM" id="MobiDB-lite"/>
    </source>
</evidence>
<reference evidence="2 3" key="1">
    <citation type="submission" date="2024-02" db="EMBL/GenBank/DDBJ databases">
        <title>De novo assembly and annotation of 12 fungi associated with fruit tree decline syndrome in Ontario, Canada.</title>
        <authorList>
            <person name="Sulman M."/>
            <person name="Ellouze W."/>
            <person name="Ilyukhin E."/>
        </authorList>
    </citation>
    <scope>NUCLEOTIDE SEQUENCE [LARGE SCALE GENOMIC DNA]</scope>
    <source>
        <strain evidence="2 3">M11/M66-122</strain>
    </source>
</reference>
<feature type="compositionally biased region" description="Polar residues" evidence="1">
    <location>
        <begin position="185"/>
        <end position="194"/>
    </location>
</feature>
<proteinExistence type="predicted"/>
<feature type="compositionally biased region" description="Basic and acidic residues" evidence="1">
    <location>
        <begin position="10"/>
        <end position="20"/>
    </location>
</feature>
<feature type="region of interest" description="Disordered" evidence="1">
    <location>
        <begin position="1"/>
        <end position="199"/>
    </location>
</feature>
<feature type="compositionally biased region" description="Polar residues" evidence="1">
    <location>
        <begin position="122"/>
        <end position="159"/>
    </location>
</feature>
<organism evidence="2 3">
    <name type="scientific">Diatrype stigma</name>
    <dbReference type="NCBI Taxonomy" id="117547"/>
    <lineage>
        <taxon>Eukaryota</taxon>
        <taxon>Fungi</taxon>
        <taxon>Dikarya</taxon>
        <taxon>Ascomycota</taxon>
        <taxon>Pezizomycotina</taxon>
        <taxon>Sordariomycetes</taxon>
        <taxon>Xylariomycetidae</taxon>
        <taxon>Xylariales</taxon>
        <taxon>Diatrypaceae</taxon>
        <taxon>Diatrype</taxon>
    </lineage>
</organism>
<dbReference type="EMBL" id="JAKJXP020000001">
    <property type="protein sequence ID" value="KAK7757813.1"/>
    <property type="molecule type" value="Genomic_DNA"/>
</dbReference>
<protein>
    <submittedName>
        <fullName evidence="2">Uncharacterized protein</fullName>
    </submittedName>
</protein>
<evidence type="ECO:0000313" key="2">
    <source>
        <dbReference type="EMBL" id="KAK7757813.1"/>
    </source>
</evidence>